<accession>A0A251X7E8</accession>
<feature type="domain" description="Cytidylate kinase" evidence="9">
    <location>
        <begin position="8"/>
        <end position="222"/>
    </location>
</feature>
<organism evidence="10 11">
    <name type="scientific">Thioflexithrix psekupsensis</name>
    <dbReference type="NCBI Taxonomy" id="1570016"/>
    <lineage>
        <taxon>Bacteria</taxon>
        <taxon>Pseudomonadati</taxon>
        <taxon>Pseudomonadota</taxon>
        <taxon>Gammaproteobacteria</taxon>
        <taxon>Thiotrichales</taxon>
        <taxon>Thioflexithrix</taxon>
    </lineage>
</organism>
<keyword evidence="4 8" id="KW-0418">Kinase</keyword>
<keyword evidence="11" id="KW-1185">Reference proteome</keyword>
<keyword evidence="3 8" id="KW-0547">Nucleotide-binding</keyword>
<dbReference type="EC" id="2.7.4.25" evidence="8"/>
<dbReference type="GO" id="GO:0005524">
    <property type="term" value="F:ATP binding"/>
    <property type="evidence" value="ECO:0007669"/>
    <property type="project" value="UniProtKB-UniRule"/>
</dbReference>
<dbReference type="CDD" id="cd02020">
    <property type="entry name" value="CMPK"/>
    <property type="match status" value="1"/>
</dbReference>
<dbReference type="SUPFAM" id="SSF52540">
    <property type="entry name" value="P-loop containing nucleoside triphosphate hydrolases"/>
    <property type="match status" value="1"/>
</dbReference>
<feature type="binding site" evidence="8">
    <location>
        <begin position="12"/>
        <end position="20"/>
    </location>
    <ligand>
        <name>ATP</name>
        <dbReference type="ChEBI" id="CHEBI:30616"/>
    </ligand>
</feature>
<dbReference type="Pfam" id="PF02224">
    <property type="entry name" value="Cytidylate_kin"/>
    <property type="match status" value="1"/>
</dbReference>
<evidence type="ECO:0000256" key="8">
    <source>
        <dbReference type="HAMAP-Rule" id="MF_00238"/>
    </source>
</evidence>
<comment type="caution">
    <text evidence="10">The sequence shown here is derived from an EMBL/GenBank/DDBJ whole genome shotgun (WGS) entry which is preliminary data.</text>
</comment>
<keyword evidence="8" id="KW-0963">Cytoplasm</keyword>
<dbReference type="InterPro" id="IPR027417">
    <property type="entry name" value="P-loop_NTPase"/>
</dbReference>
<sequence length="226" mass="24849">MNTSIPVITIDGPSGVGKGTVTLRLAQYLGWHHLDSGAIYRVLALAAAQRQLTDQRAEAITQLAVELQVEFQPLPDLSGTRVLLDQQDVTQQLRTETIAQFASQLAAIASIRSALLQRQRDCRRLPGLVADGRDMGTVVFPDAPLKFFLTASPQERANRRYKQLKQKGIDANLDNLVKEIAARDQRDCERQTAPLTPAADAQRIDTTTLSIEAVMAQLLTSVSKHL</sequence>
<proteinExistence type="inferred from homology"/>
<dbReference type="EMBL" id="MSLT01000012">
    <property type="protein sequence ID" value="OUD13988.1"/>
    <property type="molecule type" value="Genomic_DNA"/>
</dbReference>
<dbReference type="HAMAP" id="MF_00238">
    <property type="entry name" value="Cytidyl_kinase_type1"/>
    <property type="match status" value="1"/>
</dbReference>
<evidence type="ECO:0000256" key="1">
    <source>
        <dbReference type="ARBA" id="ARBA00009427"/>
    </source>
</evidence>
<comment type="subcellular location">
    <subcellularLocation>
        <location evidence="8">Cytoplasm</location>
    </subcellularLocation>
</comment>
<evidence type="ECO:0000256" key="4">
    <source>
        <dbReference type="ARBA" id="ARBA00022777"/>
    </source>
</evidence>
<dbReference type="PANTHER" id="PTHR21299">
    <property type="entry name" value="CYTIDYLATE KINASE/PANTOATE-BETA-ALANINE LIGASE"/>
    <property type="match status" value="1"/>
</dbReference>
<keyword evidence="5 8" id="KW-0067">ATP-binding</keyword>
<evidence type="ECO:0000256" key="2">
    <source>
        <dbReference type="ARBA" id="ARBA00022679"/>
    </source>
</evidence>
<dbReference type="GO" id="GO:0005829">
    <property type="term" value="C:cytosol"/>
    <property type="evidence" value="ECO:0007669"/>
    <property type="project" value="TreeGrafter"/>
</dbReference>
<dbReference type="Proteomes" id="UP000194798">
    <property type="component" value="Unassembled WGS sequence"/>
</dbReference>
<name>A0A251X7E8_9GAMM</name>
<dbReference type="AlphaFoldDB" id="A0A251X7E8"/>
<dbReference type="Gene3D" id="3.40.50.300">
    <property type="entry name" value="P-loop containing nucleotide triphosphate hydrolases"/>
    <property type="match status" value="1"/>
</dbReference>
<dbReference type="GO" id="GO:0015949">
    <property type="term" value="P:nucleobase-containing small molecule interconversion"/>
    <property type="evidence" value="ECO:0007669"/>
    <property type="project" value="TreeGrafter"/>
</dbReference>
<protein>
    <recommendedName>
        <fullName evidence="8">Cytidylate kinase</fullName>
        <shortName evidence="8">CK</shortName>
        <ecNumber evidence="8">2.7.4.25</ecNumber>
    </recommendedName>
    <alternativeName>
        <fullName evidence="8">Cytidine monophosphate kinase</fullName>
        <shortName evidence="8">CMP kinase</shortName>
    </alternativeName>
</protein>
<evidence type="ECO:0000313" key="11">
    <source>
        <dbReference type="Proteomes" id="UP000194798"/>
    </source>
</evidence>
<comment type="catalytic activity">
    <reaction evidence="6 8">
        <text>dCMP + ATP = dCDP + ADP</text>
        <dbReference type="Rhea" id="RHEA:25094"/>
        <dbReference type="ChEBI" id="CHEBI:30616"/>
        <dbReference type="ChEBI" id="CHEBI:57566"/>
        <dbReference type="ChEBI" id="CHEBI:58593"/>
        <dbReference type="ChEBI" id="CHEBI:456216"/>
        <dbReference type="EC" id="2.7.4.25"/>
    </reaction>
</comment>
<evidence type="ECO:0000256" key="7">
    <source>
        <dbReference type="ARBA" id="ARBA00048478"/>
    </source>
</evidence>
<dbReference type="GO" id="GO:0006220">
    <property type="term" value="P:pyrimidine nucleotide metabolic process"/>
    <property type="evidence" value="ECO:0007669"/>
    <property type="project" value="UniProtKB-UniRule"/>
</dbReference>
<dbReference type="OrthoDB" id="9807434at2"/>
<dbReference type="InterPro" id="IPR011994">
    <property type="entry name" value="Cytidylate_kinase_dom"/>
</dbReference>
<comment type="catalytic activity">
    <reaction evidence="7 8">
        <text>CMP + ATP = CDP + ADP</text>
        <dbReference type="Rhea" id="RHEA:11600"/>
        <dbReference type="ChEBI" id="CHEBI:30616"/>
        <dbReference type="ChEBI" id="CHEBI:58069"/>
        <dbReference type="ChEBI" id="CHEBI:60377"/>
        <dbReference type="ChEBI" id="CHEBI:456216"/>
        <dbReference type="EC" id="2.7.4.25"/>
    </reaction>
</comment>
<dbReference type="GO" id="GO:0036431">
    <property type="term" value="F:dCMP kinase activity"/>
    <property type="evidence" value="ECO:0007669"/>
    <property type="project" value="InterPro"/>
</dbReference>
<dbReference type="PANTHER" id="PTHR21299:SF2">
    <property type="entry name" value="CYTIDYLATE KINASE"/>
    <property type="match status" value="1"/>
</dbReference>
<dbReference type="InterPro" id="IPR003136">
    <property type="entry name" value="Cytidylate_kin"/>
</dbReference>
<evidence type="ECO:0000313" key="10">
    <source>
        <dbReference type="EMBL" id="OUD13988.1"/>
    </source>
</evidence>
<evidence type="ECO:0000256" key="6">
    <source>
        <dbReference type="ARBA" id="ARBA00047615"/>
    </source>
</evidence>
<dbReference type="NCBIfam" id="TIGR00017">
    <property type="entry name" value="cmk"/>
    <property type="match status" value="1"/>
</dbReference>
<evidence type="ECO:0000256" key="5">
    <source>
        <dbReference type="ARBA" id="ARBA00022840"/>
    </source>
</evidence>
<reference evidence="10 11" key="1">
    <citation type="submission" date="2016-12" db="EMBL/GenBank/DDBJ databases">
        <title>Thioflexothrix psekupsii D3 genome sequencing and assembly.</title>
        <authorList>
            <person name="Fomenkov A."/>
            <person name="Vincze T."/>
            <person name="Grabovich M."/>
            <person name="Anton B.P."/>
            <person name="Dubinina G."/>
            <person name="Orlova M."/>
            <person name="Belousova E."/>
            <person name="Roberts R.J."/>
        </authorList>
    </citation>
    <scope>NUCLEOTIDE SEQUENCE [LARGE SCALE GENOMIC DNA]</scope>
    <source>
        <strain evidence="10">D3</strain>
    </source>
</reference>
<gene>
    <name evidence="8" type="primary">cmk</name>
    <name evidence="10" type="ORF">TPSD3_06490</name>
</gene>
<dbReference type="GO" id="GO:0036430">
    <property type="term" value="F:CMP kinase activity"/>
    <property type="evidence" value="ECO:0007669"/>
    <property type="project" value="RHEA"/>
</dbReference>
<keyword evidence="2 8" id="KW-0808">Transferase</keyword>
<comment type="similarity">
    <text evidence="1 8">Belongs to the cytidylate kinase family. Type 1 subfamily.</text>
</comment>
<dbReference type="RefSeq" id="WP_086487772.1">
    <property type="nucleotide sequence ID" value="NZ_MSLT01000012.1"/>
</dbReference>
<evidence type="ECO:0000259" key="9">
    <source>
        <dbReference type="Pfam" id="PF02224"/>
    </source>
</evidence>
<evidence type="ECO:0000256" key="3">
    <source>
        <dbReference type="ARBA" id="ARBA00022741"/>
    </source>
</evidence>